<name>A0A217EE58_9GAMM</name>
<dbReference type="Gene3D" id="2.40.50.140">
    <property type="entry name" value="Nucleic acid-binding proteins"/>
    <property type="match status" value="1"/>
</dbReference>
<evidence type="ECO:0000259" key="8">
    <source>
        <dbReference type="Pfam" id="PF11967"/>
    </source>
</evidence>
<dbReference type="PANTHER" id="PTHR33991">
    <property type="entry name" value="DNA REPAIR PROTEIN RECO"/>
    <property type="match status" value="1"/>
</dbReference>
<evidence type="ECO:0000313" key="10">
    <source>
        <dbReference type="Proteomes" id="UP000243463"/>
    </source>
</evidence>
<dbReference type="InterPro" id="IPR012340">
    <property type="entry name" value="NA-bd_OB-fold"/>
</dbReference>
<evidence type="ECO:0000313" key="9">
    <source>
        <dbReference type="EMBL" id="SNQ28674.1"/>
    </source>
</evidence>
<gene>
    <name evidence="9" type="ORF">SAMN05444584_0599</name>
</gene>
<evidence type="ECO:0000256" key="3">
    <source>
        <dbReference type="ARBA" id="ARBA00021310"/>
    </source>
</evidence>
<evidence type="ECO:0000256" key="4">
    <source>
        <dbReference type="ARBA" id="ARBA00022763"/>
    </source>
</evidence>
<dbReference type="Proteomes" id="UP000243463">
    <property type="component" value="Unassembled WGS sequence"/>
</dbReference>
<keyword evidence="4" id="KW-0227">DNA damage</keyword>
<dbReference type="InterPro" id="IPR022572">
    <property type="entry name" value="DNA_rep/recomb_RecO_N"/>
</dbReference>
<evidence type="ECO:0000256" key="6">
    <source>
        <dbReference type="ARBA" id="ARBA00023204"/>
    </source>
</evidence>
<comment type="similarity">
    <text evidence="2">Belongs to the RecO family.</text>
</comment>
<keyword evidence="10" id="KW-1185">Reference proteome</keyword>
<dbReference type="InterPro" id="IPR003717">
    <property type="entry name" value="RecO"/>
</dbReference>
<protein>
    <recommendedName>
        <fullName evidence="3">DNA repair protein RecO</fullName>
    </recommendedName>
    <alternativeName>
        <fullName evidence="7">Recombination protein O</fullName>
    </alternativeName>
</protein>
<dbReference type="PANTHER" id="PTHR33991:SF1">
    <property type="entry name" value="DNA REPAIR PROTEIN RECO"/>
    <property type="match status" value="1"/>
</dbReference>
<sequence>MRNEILHGYLIHARKYRERSHIVHFFSVEYGRIDGVLRQSIPPLFQPVQLQASGRSELKSFSKVEIDQQPLFLQGNALFCGFYLNELLLKLCVLEDPYPKTYQKYHYTIHQLQYLASHLEAPLFLKQLLRQFEHVLFTELGYEIDFSVDHQGQAIDPNIVYLFEMGKGFYPQKHTNAFAGSDILAMHYIDIQSDLNLEQLNMLGKLYRQIISALLGDRQLKSRQLWIQHHQTKII</sequence>
<dbReference type="EMBL" id="FZLN01000001">
    <property type="protein sequence ID" value="SNQ28674.1"/>
    <property type="molecule type" value="Genomic_DNA"/>
</dbReference>
<organism evidence="9 10">
    <name type="scientific">Acinetobacter apis</name>
    <dbReference type="NCBI Taxonomy" id="1229165"/>
    <lineage>
        <taxon>Bacteria</taxon>
        <taxon>Pseudomonadati</taxon>
        <taxon>Pseudomonadota</taxon>
        <taxon>Gammaproteobacteria</taxon>
        <taxon>Moraxellales</taxon>
        <taxon>Moraxellaceae</taxon>
        <taxon>Acinetobacter</taxon>
    </lineage>
</organism>
<feature type="domain" description="DNA replication/recombination mediator RecO N-terminal" evidence="8">
    <location>
        <begin position="1"/>
        <end position="66"/>
    </location>
</feature>
<keyword evidence="5" id="KW-0233">DNA recombination</keyword>
<dbReference type="GO" id="GO:0006302">
    <property type="term" value="P:double-strand break repair"/>
    <property type="evidence" value="ECO:0007669"/>
    <property type="project" value="TreeGrafter"/>
</dbReference>
<evidence type="ECO:0000256" key="2">
    <source>
        <dbReference type="ARBA" id="ARBA00007452"/>
    </source>
</evidence>
<dbReference type="Gene3D" id="1.20.1440.120">
    <property type="entry name" value="Recombination protein O, C-terminal domain"/>
    <property type="match status" value="1"/>
</dbReference>
<dbReference type="SUPFAM" id="SSF50249">
    <property type="entry name" value="Nucleic acid-binding proteins"/>
    <property type="match status" value="1"/>
</dbReference>
<dbReference type="OrthoDB" id="9804792at2"/>
<proteinExistence type="inferred from homology"/>
<dbReference type="GO" id="GO:0043590">
    <property type="term" value="C:bacterial nucleoid"/>
    <property type="evidence" value="ECO:0007669"/>
    <property type="project" value="TreeGrafter"/>
</dbReference>
<dbReference type="Pfam" id="PF11967">
    <property type="entry name" value="RecO_N"/>
    <property type="match status" value="1"/>
</dbReference>
<dbReference type="InterPro" id="IPR042242">
    <property type="entry name" value="RecO_C"/>
</dbReference>
<accession>A0A217EE58</accession>
<reference evidence="10" key="1">
    <citation type="submission" date="2017-06" db="EMBL/GenBank/DDBJ databases">
        <authorList>
            <person name="Varghese N."/>
            <person name="Submissions S."/>
        </authorList>
    </citation>
    <scope>NUCLEOTIDE SEQUENCE [LARGE SCALE GENOMIC DNA]</scope>
    <source>
        <strain evidence="10">ANC 5114</strain>
    </source>
</reference>
<dbReference type="AlphaFoldDB" id="A0A217EE58"/>
<keyword evidence="6" id="KW-0234">DNA repair</keyword>
<evidence type="ECO:0000256" key="5">
    <source>
        <dbReference type="ARBA" id="ARBA00023172"/>
    </source>
</evidence>
<evidence type="ECO:0000256" key="7">
    <source>
        <dbReference type="ARBA" id="ARBA00033409"/>
    </source>
</evidence>
<dbReference type="GO" id="GO:0006310">
    <property type="term" value="P:DNA recombination"/>
    <property type="evidence" value="ECO:0007669"/>
    <property type="project" value="UniProtKB-KW"/>
</dbReference>
<evidence type="ECO:0000256" key="1">
    <source>
        <dbReference type="ARBA" id="ARBA00003065"/>
    </source>
</evidence>
<dbReference type="RefSeq" id="WP_088822708.1">
    <property type="nucleotide sequence ID" value="NZ_FZLN01000001.1"/>
</dbReference>
<comment type="function">
    <text evidence="1">Involved in DNA repair and RecF pathway recombination.</text>
</comment>
<dbReference type="Pfam" id="PF02565">
    <property type="entry name" value="RecO_C"/>
    <property type="match status" value="1"/>
</dbReference>